<reference evidence="9" key="1">
    <citation type="submission" date="2022-08" db="EMBL/GenBank/DDBJ databases">
        <authorList>
            <person name="Marques A."/>
        </authorList>
    </citation>
    <scope>NUCLEOTIDE SEQUENCE</scope>
    <source>
        <strain evidence="9">RhyPub2mFocal</strain>
        <tissue evidence="9">Leaves</tissue>
    </source>
</reference>
<evidence type="ECO:0000313" key="9">
    <source>
        <dbReference type="EMBL" id="KAJ4763390.1"/>
    </source>
</evidence>
<dbReference type="SFLD" id="SFLDS00003">
    <property type="entry name" value="Haloacid_Dehalogenase"/>
    <property type="match status" value="1"/>
</dbReference>
<proteinExistence type="inferred from homology"/>
<evidence type="ECO:0000256" key="3">
    <source>
        <dbReference type="ARBA" id="ARBA00022801"/>
    </source>
</evidence>
<comment type="similarity">
    <text evidence="8">Belongs to the HAD-like hydrolase superfamily. DOG/GPP family.</text>
</comment>
<dbReference type="InterPro" id="IPR036412">
    <property type="entry name" value="HAD-like_sf"/>
</dbReference>
<evidence type="ECO:0000313" key="10">
    <source>
        <dbReference type="Proteomes" id="UP001140206"/>
    </source>
</evidence>
<dbReference type="EC" id="3.1.3.21" evidence="5"/>
<dbReference type="SFLD" id="SFLDG01129">
    <property type="entry name" value="C1.5:_HAD__Beta-PGM__Phosphata"/>
    <property type="match status" value="1"/>
</dbReference>
<keyword evidence="4" id="KW-0460">Magnesium</keyword>
<comment type="catalytic activity">
    <reaction evidence="7">
        <text>sn-glycerol 1-phosphate + H2O = glycerol + phosphate</text>
        <dbReference type="Rhea" id="RHEA:46084"/>
        <dbReference type="ChEBI" id="CHEBI:15377"/>
        <dbReference type="ChEBI" id="CHEBI:17754"/>
        <dbReference type="ChEBI" id="CHEBI:43474"/>
        <dbReference type="ChEBI" id="CHEBI:57685"/>
        <dbReference type="EC" id="3.1.3.21"/>
    </reaction>
</comment>
<evidence type="ECO:0000256" key="6">
    <source>
        <dbReference type="ARBA" id="ARBA00048354"/>
    </source>
</evidence>
<dbReference type="Pfam" id="PF00702">
    <property type="entry name" value="Hydrolase"/>
    <property type="match status" value="1"/>
</dbReference>
<keyword evidence="10" id="KW-1185">Reference proteome</keyword>
<dbReference type="FunFam" id="3.40.50.1000:FF:000055">
    <property type="entry name" value="Haloacid dehalogenase-like hydrolase family protein"/>
    <property type="match status" value="1"/>
</dbReference>
<dbReference type="PANTHER" id="PTHR18901">
    <property type="entry name" value="2-DEOXYGLUCOSE-6-PHOSPHATE PHOSPHATASE 2"/>
    <property type="match status" value="1"/>
</dbReference>
<dbReference type="Gene3D" id="1.10.150.240">
    <property type="entry name" value="Putative phosphatase, domain 2"/>
    <property type="match status" value="1"/>
</dbReference>
<dbReference type="EMBL" id="JAMFTS010000004">
    <property type="protein sequence ID" value="KAJ4763390.1"/>
    <property type="molecule type" value="Genomic_DNA"/>
</dbReference>
<comment type="cofactor">
    <cofactor evidence="1">
        <name>Mg(2+)</name>
        <dbReference type="ChEBI" id="CHEBI:18420"/>
    </cofactor>
</comment>
<dbReference type="GO" id="GO:0043136">
    <property type="term" value="F:sn-glycerol 3-phosphatase activity"/>
    <property type="evidence" value="ECO:0007669"/>
    <property type="project" value="TreeGrafter"/>
</dbReference>
<comment type="caution">
    <text evidence="9">The sequence shown here is derived from an EMBL/GenBank/DDBJ whole genome shotgun (WGS) entry which is preliminary data.</text>
</comment>
<keyword evidence="3" id="KW-0378">Hydrolase</keyword>
<sequence>MLTPTITHVIFDMDGLLLDSERIYTLLNGKILERYGKIFDWPLQAKIMGKRTIESAQIIINESGLTGILSPEAFLDEREMMLQVLLPTCTLLPGAERLVNHFHANGISMCVATATRTDHFLLKTQNHSRIFAMMHHVVKGDDPEVKQGKPAPDIFLAALRRFELVCLQGNVEASKCLVFEDAPYGVAAAKEAGMSVVMVPDPKLDASYHERADQVISSLLKFSPQNWGLPPFED</sequence>
<dbReference type="PANTHER" id="PTHR18901:SF38">
    <property type="entry name" value="PSEUDOURIDINE-5'-PHOSPHATASE"/>
    <property type="match status" value="1"/>
</dbReference>
<evidence type="ECO:0000256" key="5">
    <source>
        <dbReference type="ARBA" id="ARBA00038981"/>
    </source>
</evidence>
<organism evidence="9 10">
    <name type="scientific">Rhynchospora pubera</name>
    <dbReference type="NCBI Taxonomy" id="906938"/>
    <lineage>
        <taxon>Eukaryota</taxon>
        <taxon>Viridiplantae</taxon>
        <taxon>Streptophyta</taxon>
        <taxon>Embryophyta</taxon>
        <taxon>Tracheophyta</taxon>
        <taxon>Spermatophyta</taxon>
        <taxon>Magnoliopsida</taxon>
        <taxon>Liliopsida</taxon>
        <taxon>Poales</taxon>
        <taxon>Cyperaceae</taxon>
        <taxon>Cyperoideae</taxon>
        <taxon>Rhynchosporeae</taxon>
        <taxon>Rhynchospora</taxon>
    </lineage>
</organism>
<dbReference type="GO" id="GO:0046872">
    <property type="term" value="F:metal ion binding"/>
    <property type="evidence" value="ECO:0007669"/>
    <property type="project" value="UniProtKB-KW"/>
</dbReference>
<comment type="catalytic activity">
    <reaction evidence="6">
        <text>sn-glycerol 3-phosphate + H2O = glycerol + phosphate</text>
        <dbReference type="Rhea" id="RHEA:66372"/>
        <dbReference type="ChEBI" id="CHEBI:15377"/>
        <dbReference type="ChEBI" id="CHEBI:17754"/>
        <dbReference type="ChEBI" id="CHEBI:43474"/>
        <dbReference type="ChEBI" id="CHEBI:57597"/>
        <dbReference type="EC" id="3.1.3.21"/>
    </reaction>
</comment>
<evidence type="ECO:0000256" key="1">
    <source>
        <dbReference type="ARBA" id="ARBA00001946"/>
    </source>
</evidence>
<name>A0AAV8D6D5_9POAL</name>
<evidence type="ECO:0000256" key="7">
    <source>
        <dbReference type="ARBA" id="ARBA00049369"/>
    </source>
</evidence>
<protein>
    <recommendedName>
        <fullName evidence="5">glycerol-1-phosphatase</fullName>
        <ecNumber evidence="5">3.1.3.21</ecNumber>
    </recommendedName>
</protein>
<dbReference type="NCBIfam" id="TIGR01509">
    <property type="entry name" value="HAD-SF-IA-v3"/>
    <property type="match status" value="1"/>
</dbReference>
<dbReference type="InterPro" id="IPR006439">
    <property type="entry name" value="HAD-SF_hydro_IA"/>
</dbReference>
<accession>A0AAV8D6D5</accession>
<dbReference type="FunFam" id="1.10.150.240:FF:000001">
    <property type="entry name" value="Haloacid dehalogenase-like hydrolase domain"/>
    <property type="match status" value="1"/>
</dbReference>
<dbReference type="SUPFAM" id="SSF56784">
    <property type="entry name" value="HAD-like"/>
    <property type="match status" value="1"/>
</dbReference>
<evidence type="ECO:0000256" key="2">
    <source>
        <dbReference type="ARBA" id="ARBA00022723"/>
    </source>
</evidence>
<dbReference type="AlphaFoldDB" id="A0AAV8D6D5"/>
<dbReference type="Gene3D" id="3.40.50.1000">
    <property type="entry name" value="HAD superfamily/HAD-like"/>
    <property type="match status" value="1"/>
</dbReference>
<dbReference type="InterPro" id="IPR023198">
    <property type="entry name" value="PGP-like_dom2"/>
</dbReference>
<dbReference type="Proteomes" id="UP001140206">
    <property type="component" value="Chromosome 4"/>
</dbReference>
<gene>
    <name evidence="9" type="ORF">LUZ62_073765</name>
</gene>
<keyword evidence="2" id="KW-0479">Metal-binding</keyword>
<evidence type="ECO:0000256" key="8">
    <source>
        <dbReference type="ARBA" id="ARBA00061496"/>
    </source>
</evidence>
<dbReference type="GO" id="GO:0006114">
    <property type="term" value="P:glycerol biosynthetic process"/>
    <property type="evidence" value="ECO:0007669"/>
    <property type="project" value="TreeGrafter"/>
</dbReference>
<dbReference type="InterPro" id="IPR023214">
    <property type="entry name" value="HAD_sf"/>
</dbReference>
<evidence type="ECO:0000256" key="4">
    <source>
        <dbReference type="ARBA" id="ARBA00022842"/>
    </source>
</evidence>